<evidence type="ECO:0000256" key="6">
    <source>
        <dbReference type="PIRSR" id="PIRSR000097-2"/>
    </source>
</evidence>
<evidence type="ECO:0000256" key="5">
    <source>
        <dbReference type="PIRSR" id="PIRSR000097-1"/>
    </source>
</evidence>
<feature type="site" description="Lowers pKa of active site Tyr" evidence="7">
    <location>
        <position position="72"/>
    </location>
</feature>
<comment type="caution">
    <text evidence="9">The sequence shown here is derived from an EMBL/GenBank/DDBJ whole genome shotgun (WGS) entry which is preliminary data.</text>
</comment>
<feature type="active site" description="Proton donor" evidence="5">
    <location>
        <position position="47"/>
    </location>
</feature>
<dbReference type="eggNOG" id="COG0656">
    <property type="taxonomic scope" value="Bacteria"/>
</dbReference>
<dbReference type="PROSITE" id="PS00798">
    <property type="entry name" value="ALDOKETO_REDUCTASE_1"/>
    <property type="match status" value="1"/>
</dbReference>
<evidence type="ECO:0000256" key="3">
    <source>
        <dbReference type="ARBA" id="ARBA00023002"/>
    </source>
</evidence>
<dbReference type="InterPro" id="IPR023210">
    <property type="entry name" value="NADP_OxRdtase_dom"/>
</dbReference>
<dbReference type="PROSITE" id="PS00062">
    <property type="entry name" value="ALDOKETO_REDUCTASE_2"/>
    <property type="match status" value="1"/>
</dbReference>
<comment type="similarity">
    <text evidence="1">Belongs to the aldo/keto reductase family.</text>
</comment>
<evidence type="ECO:0000256" key="7">
    <source>
        <dbReference type="PIRSR" id="PIRSR000097-3"/>
    </source>
</evidence>
<feature type="domain" description="NADP-dependent oxidoreductase" evidence="8">
    <location>
        <begin position="14"/>
        <end position="256"/>
    </location>
</feature>
<dbReference type="PIRSF" id="PIRSF000097">
    <property type="entry name" value="AKR"/>
    <property type="match status" value="1"/>
</dbReference>
<evidence type="ECO:0000313" key="9">
    <source>
        <dbReference type="EMBL" id="EKV32894.1"/>
    </source>
</evidence>
<dbReference type="InterPro" id="IPR036812">
    <property type="entry name" value="NAD(P)_OxRdtase_dom_sf"/>
</dbReference>
<dbReference type="OrthoDB" id="9768793at2"/>
<dbReference type="AlphaFoldDB" id="K9H741"/>
<reference evidence="9 10" key="1">
    <citation type="journal article" date="2013" name="Genome Announc.">
        <title>Draft Genome Sequence of an Alphaproteobacterium, Caenispirillum salinarum AK4(T), Isolated from a Solar Saltern.</title>
        <authorList>
            <person name="Khatri I."/>
            <person name="Singh A."/>
            <person name="Korpole S."/>
            <person name="Pinnaka A.K."/>
            <person name="Subramanian S."/>
        </authorList>
    </citation>
    <scope>NUCLEOTIDE SEQUENCE [LARGE SCALE GENOMIC DNA]</scope>
    <source>
        <strain evidence="9 10">AK4</strain>
    </source>
</reference>
<organism evidence="9 10">
    <name type="scientific">Caenispirillum salinarum AK4</name>
    <dbReference type="NCBI Taxonomy" id="1238182"/>
    <lineage>
        <taxon>Bacteria</taxon>
        <taxon>Pseudomonadati</taxon>
        <taxon>Pseudomonadota</taxon>
        <taxon>Alphaproteobacteria</taxon>
        <taxon>Rhodospirillales</taxon>
        <taxon>Novispirillaceae</taxon>
        <taxon>Caenispirillum</taxon>
    </lineage>
</organism>
<name>K9H741_9PROT</name>
<dbReference type="Gene3D" id="3.20.20.100">
    <property type="entry name" value="NADP-dependent oxidoreductase domain"/>
    <property type="match status" value="1"/>
</dbReference>
<dbReference type="InterPro" id="IPR018170">
    <property type="entry name" value="Aldo/ket_reductase_CS"/>
</dbReference>
<keyword evidence="10" id="KW-1185">Reference proteome</keyword>
<dbReference type="Pfam" id="PF00248">
    <property type="entry name" value="Aldo_ket_red"/>
    <property type="match status" value="1"/>
</dbReference>
<protein>
    <submittedName>
        <fullName evidence="9">Oxidoreductase, aldo/keto reductase family</fullName>
    </submittedName>
</protein>
<evidence type="ECO:0000256" key="1">
    <source>
        <dbReference type="ARBA" id="ARBA00007905"/>
    </source>
</evidence>
<comment type="catalytic activity">
    <reaction evidence="4">
        <text>hydroxyacetone + NADP(+) = methylglyoxal + NADPH + H(+)</text>
        <dbReference type="Rhea" id="RHEA:27986"/>
        <dbReference type="ChEBI" id="CHEBI:15378"/>
        <dbReference type="ChEBI" id="CHEBI:17158"/>
        <dbReference type="ChEBI" id="CHEBI:27957"/>
        <dbReference type="ChEBI" id="CHEBI:57783"/>
        <dbReference type="ChEBI" id="CHEBI:58349"/>
    </reaction>
</comment>
<dbReference type="SUPFAM" id="SSF51430">
    <property type="entry name" value="NAD(P)-linked oxidoreductase"/>
    <property type="match status" value="1"/>
</dbReference>
<dbReference type="RefSeq" id="WP_009538721.1">
    <property type="nucleotide sequence ID" value="NZ_ANHY01000002.1"/>
</dbReference>
<dbReference type="GO" id="GO:0051596">
    <property type="term" value="P:methylglyoxal catabolic process"/>
    <property type="evidence" value="ECO:0007669"/>
    <property type="project" value="TreeGrafter"/>
</dbReference>
<dbReference type="STRING" id="1238182.C882_1732"/>
<proteinExistence type="inferred from homology"/>
<feature type="binding site" evidence="6">
    <location>
        <position position="105"/>
    </location>
    <ligand>
        <name>substrate</name>
    </ligand>
</feature>
<accession>K9H741</accession>
<evidence type="ECO:0000313" key="10">
    <source>
        <dbReference type="Proteomes" id="UP000009881"/>
    </source>
</evidence>
<evidence type="ECO:0000256" key="2">
    <source>
        <dbReference type="ARBA" id="ARBA00022857"/>
    </source>
</evidence>
<gene>
    <name evidence="9" type="ORF">C882_1732</name>
</gene>
<dbReference type="PATRIC" id="fig|1238182.3.peg.270"/>
<evidence type="ECO:0000256" key="4">
    <source>
        <dbReference type="ARBA" id="ARBA00049445"/>
    </source>
</evidence>
<dbReference type="InterPro" id="IPR020471">
    <property type="entry name" value="AKR"/>
</dbReference>
<dbReference type="GO" id="GO:1990002">
    <property type="term" value="F:methylglyoxal reductase (NADPH) (acetol producing) activity"/>
    <property type="evidence" value="ECO:0007669"/>
    <property type="project" value="TreeGrafter"/>
</dbReference>
<dbReference type="PRINTS" id="PR00069">
    <property type="entry name" value="ALDKETRDTASE"/>
</dbReference>
<dbReference type="PANTHER" id="PTHR43827:SF3">
    <property type="entry name" value="NADP-DEPENDENT OXIDOREDUCTASE DOMAIN-CONTAINING PROTEIN"/>
    <property type="match status" value="1"/>
</dbReference>
<sequence length="275" mass="30829">MWTVPAKDAQIPALGFGTFTLSPDDCQRMVTAALEVGYRHVDTAQVYDNEDAVGAAMAQSPVPREDVWLTTKVWVDKFRDGDLQKSVDDSLKRLQTDYVDLLLLHWPNPDVPLEETLKALASVKRDGRARHIGLSNFTVALMKQAFAVTEEPLAVNQVEYHPYLNQDPVLDMVRAKGMALTAYSPVAQGNILGDETLKRIGDKYGKNEAQVTLRWLIQQDGVIAIPRTKSEEHCKTNLEVFDFDLTEEEMAEIKALHRPDGRQISPEGLAPEWDT</sequence>
<dbReference type="PANTHER" id="PTHR43827">
    <property type="entry name" value="2,5-DIKETO-D-GLUCONIC ACID REDUCTASE"/>
    <property type="match status" value="1"/>
</dbReference>
<dbReference type="FunFam" id="3.20.20.100:FF:000002">
    <property type="entry name" value="2,5-diketo-D-gluconic acid reductase A"/>
    <property type="match status" value="1"/>
</dbReference>
<dbReference type="CDD" id="cd19140">
    <property type="entry name" value="AKR_AKR3F3"/>
    <property type="match status" value="1"/>
</dbReference>
<keyword evidence="3" id="KW-0560">Oxidoreductase</keyword>
<keyword evidence="2" id="KW-0521">NADP</keyword>
<evidence type="ECO:0000259" key="8">
    <source>
        <dbReference type="Pfam" id="PF00248"/>
    </source>
</evidence>
<dbReference type="EMBL" id="ANHY01000002">
    <property type="protein sequence ID" value="EKV32894.1"/>
    <property type="molecule type" value="Genomic_DNA"/>
</dbReference>
<dbReference type="Proteomes" id="UP000009881">
    <property type="component" value="Unassembled WGS sequence"/>
</dbReference>